<dbReference type="InterPro" id="IPR025202">
    <property type="entry name" value="PLD-like_dom"/>
</dbReference>
<gene>
    <name evidence="2" type="ORF">Rumeso_03129</name>
</gene>
<dbReference type="PANTHER" id="PTHR47396">
    <property type="entry name" value="TYPE I RESTRICTION ENZYME ECOKI R PROTEIN"/>
    <property type="match status" value="1"/>
</dbReference>
<comment type="caution">
    <text evidence="2">The sequence shown here is derived from an EMBL/GenBank/DDBJ whole genome shotgun (WGS) entry which is preliminary data.</text>
</comment>
<dbReference type="STRING" id="442562.Rumeso_03129"/>
<organism evidence="2 3">
    <name type="scientific">Rubellimicrobium mesophilum DSM 19309</name>
    <dbReference type="NCBI Taxonomy" id="442562"/>
    <lineage>
        <taxon>Bacteria</taxon>
        <taxon>Pseudomonadati</taxon>
        <taxon>Pseudomonadota</taxon>
        <taxon>Alphaproteobacteria</taxon>
        <taxon>Rhodobacterales</taxon>
        <taxon>Roseobacteraceae</taxon>
        <taxon>Rubellimicrobium</taxon>
    </lineage>
</organism>
<dbReference type="Gene3D" id="3.30.870.10">
    <property type="entry name" value="Endonuclease Chain A"/>
    <property type="match status" value="1"/>
</dbReference>
<proteinExistence type="predicted"/>
<sequence>MTGPAKLSSPHVGRGLSRLNDLRPLLILPDDDLPGEVLIPAFRASTSAACMMGFFSSASLAALAPGLATFLNETGGALRLIASPFIAPEDQAAIEAGTADPAGVADAALANLVVTEDALARHTLDCLAHLLRMGRLEIRIAVMRNGLFHPKVWLFSDGDDRLAVHGSSNMTSAGMTSNYEQVSISKGWADATQNFVVAKLDHRFERLWGNGDDHCVVLGASDALRAGIMSAIGSERPTEPDFGDLFQRAAKVAPAAIAGPQPTGFTIPAGLRYEDGPFAHQGAAVVAWVKAGHRGILEMATGSGKTITAMIAAHRLVEAVGPTLIVVAAPYRPLIDQWCEEIAPFGISPNNLTLLSGAAARASALAKTARRLKHGLSRAEAVVVSHDTLCTPEFSDATRRLGVNLLLIADEAHNLGRVGFISEPPEQFTYRLALSATPIRQYDDVGTAGLTRFFGEVVFRFTLEEAIGKCLVEYDYHLRPTYLDDDEMDRWYDLTARIRQNAWRTEGASLTIT</sequence>
<dbReference type="SMART" id="SM00487">
    <property type="entry name" value="DEXDc"/>
    <property type="match status" value="1"/>
</dbReference>
<evidence type="ECO:0000313" key="2">
    <source>
        <dbReference type="EMBL" id="EYD75305.1"/>
    </source>
</evidence>
<dbReference type="GO" id="GO:0003676">
    <property type="term" value="F:nucleic acid binding"/>
    <property type="evidence" value="ECO:0007669"/>
    <property type="project" value="InterPro"/>
</dbReference>
<accession>A0A017HLV2</accession>
<evidence type="ECO:0000313" key="3">
    <source>
        <dbReference type="Proteomes" id="UP000019666"/>
    </source>
</evidence>
<dbReference type="InterPro" id="IPR014001">
    <property type="entry name" value="Helicase_ATP-bd"/>
</dbReference>
<name>A0A017HLV2_9RHOB</name>
<dbReference type="GO" id="GO:0005829">
    <property type="term" value="C:cytosol"/>
    <property type="evidence" value="ECO:0007669"/>
    <property type="project" value="TreeGrafter"/>
</dbReference>
<dbReference type="PANTHER" id="PTHR47396:SF1">
    <property type="entry name" value="ATP-DEPENDENT HELICASE IRC3-RELATED"/>
    <property type="match status" value="1"/>
</dbReference>
<dbReference type="InterPro" id="IPR011545">
    <property type="entry name" value="DEAD/DEAH_box_helicase_dom"/>
</dbReference>
<dbReference type="Pfam" id="PF13091">
    <property type="entry name" value="PLDc_2"/>
    <property type="match status" value="1"/>
</dbReference>
<dbReference type="HOGENOM" id="CLU_024175_1_0_5"/>
<dbReference type="EMBL" id="AOSK01000087">
    <property type="protein sequence ID" value="EYD75305.1"/>
    <property type="molecule type" value="Genomic_DNA"/>
</dbReference>
<dbReference type="SUPFAM" id="SSF56024">
    <property type="entry name" value="Phospholipase D/nuclease"/>
    <property type="match status" value="1"/>
</dbReference>
<dbReference type="AlphaFoldDB" id="A0A017HLV2"/>
<dbReference type="PROSITE" id="PS51192">
    <property type="entry name" value="HELICASE_ATP_BIND_1"/>
    <property type="match status" value="1"/>
</dbReference>
<dbReference type="RefSeq" id="WP_082483328.1">
    <property type="nucleotide sequence ID" value="NZ_KK088554.1"/>
</dbReference>
<dbReference type="Pfam" id="PF00270">
    <property type="entry name" value="DEAD"/>
    <property type="match status" value="1"/>
</dbReference>
<dbReference type="InterPro" id="IPR050742">
    <property type="entry name" value="Helicase_Restrict-Modif_Enz"/>
</dbReference>
<feature type="domain" description="Helicase ATP-binding" evidence="1">
    <location>
        <begin position="286"/>
        <end position="456"/>
    </location>
</feature>
<dbReference type="OrthoDB" id="9803459at2"/>
<dbReference type="GO" id="GO:0005524">
    <property type="term" value="F:ATP binding"/>
    <property type="evidence" value="ECO:0007669"/>
    <property type="project" value="InterPro"/>
</dbReference>
<dbReference type="Gene3D" id="3.40.50.300">
    <property type="entry name" value="P-loop containing nucleotide triphosphate hydrolases"/>
    <property type="match status" value="1"/>
</dbReference>
<evidence type="ECO:0000259" key="1">
    <source>
        <dbReference type="PROSITE" id="PS51192"/>
    </source>
</evidence>
<dbReference type="SUPFAM" id="SSF52540">
    <property type="entry name" value="P-loop containing nucleoside triphosphate hydrolases"/>
    <property type="match status" value="1"/>
</dbReference>
<dbReference type="Proteomes" id="UP000019666">
    <property type="component" value="Unassembled WGS sequence"/>
</dbReference>
<reference evidence="2 3" key="1">
    <citation type="submission" date="2013-02" db="EMBL/GenBank/DDBJ databases">
        <authorList>
            <person name="Fiebig A."/>
            <person name="Goeker M."/>
            <person name="Klenk H.-P.P."/>
        </authorList>
    </citation>
    <scope>NUCLEOTIDE SEQUENCE [LARGE SCALE GENOMIC DNA]</scope>
    <source>
        <strain evidence="2 3">DSM 19309</strain>
    </source>
</reference>
<dbReference type="InterPro" id="IPR027417">
    <property type="entry name" value="P-loop_NTPase"/>
</dbReference>
<keyword evidence="3" id="KW-1185">Reference proteome</keyword>
<protein>
    <recommendedName>
        <fullName evidence="1">Helicase ATP-binding domain-containing protein</fullName>
    </recommendedName>
</protein>